<accession>A0A098DCT3</accession>
<reference evidence="2" key="3">
    <citation type="submission" date="2017-01" db="UniProtKB">
        <authorList>
            <consortium name="EnsemblFungi"/>
        </authorList>
    </citation>
    <scope>IDENTIFICATION</scope>
    <source>
        <strain evidence="2">PH-1 / ATCC MYA-4620 / FGSC 9075 / NRRL 31084</strain>
    </source>
</reference>
<dbReference type="EnsemblFungi" id="CEF75771">
    <property type="protein sequence ID" value="CEF75771"/>
    <property type="gene ID" value="FGRRES_10370_M"/>
</dbReference>
<feature type="compositionally biased region" description="Low complexity" evidence="1">
    <location>
        <begin position="63"/>
        <end position="77"/>
    </location>
</feature>
<evidence type="ECO:0000256" key="1">
    <source>
        <dbReference type="SAM" id="MobiDB-lite"/>
    </source>
</evidence>
<feature type="compositionally biased region" description="Basic and acidic residues" evidence="1">
    <location>
        <begin position="81"/>
        <end position="90"/>
    </location>
</feature>
<reference evidence="2" key="1">
    <citation type="journal article" date="2007" name="Science">
        <title>The Fusarium graminearum genome reveals a link between localized polymorphism and pathogen specialization.</title>
        <authorList>
            <person name="Cuomo C.A."/>
            <person name="Gueldener U."/>
            <person name="Xu J.-R."/>
            <person name="Trail F."/>
            <person name="Turgeon B.G."/>
            <person name="Di Pietro A."/>
            <person name="Walton J.D."/>
            <person name="Ma L.-J."/>
            <person name="Baker S.E."/>
            <person name="Rep M."/>
            <person name="Adam G."/>
            <person name="Antoniw J."/>
            <person name="Baldwin T."/>
            <person name="Calvo S.E."/>
            <person name="Chang Y.-L."/>
            <person name="DeCaprio D."/>
            <person name="Gale L.R."/>
            <person name="Gnerre S."/>
            <person name="Goswami R.S."/>
            <person name="Hammond-Kosack K."/>
            <person name="Harris L.J."/>
            <person name="Hilburn K."/>
            <person name="Kennell J.C."/>
            <person name="Kroken S."/>
            <person name="Magnuson J.K."/>
            <person name="Mannhaupt G."/>
            <person name="Mauceli E.W."/>
            <person name="Mewes H.-W."/>
            <person name="Mitterbauer R."/>
            <person name="Muehlbauer G."/>
            <person name="Muensterkoetter M."/>
            <person name="Nelson D."/>
            <person name="O'Donnell K."/>
            <person name="Ouellet T."/>
            <person name="Qi W."/>
            <person name="Quesneville H."/>
            <person name="Roncero M.I.G."/>
            <person name="Seong K.-Y."/>
            <person name="Tetko I.V."/>
            <person name="Urban M."/>
            <person name="Waalwijk C."/>
            <person name="Ward T.J."/>
            <person name="Yao J."/>
            <person name="Birren B.W."/>
            <person name="Kistler H.C."/>
        </authorList>
    </citation>
    <scope>NUCLEOTIDE SEQUENCE [LARGE SCALE GENOMIC DNA]</scope>
    <source>
        <strain evidence="2">PH-1 / ATCC MYA-4620 / FGSC 9075 / NRRL 31084</strain>
    </source>
</reference>
<protein>
    <submittedName>
        <fullName evidence="2">Uncharacterized protein</fullName>
    </submittedName>
</protein>
<dbReference type="EMBL" id="HG970332">
    <property type="status" value="NOT_ANNOTATED_CDS"/>
    <property type="molecule type" value="Genomic_DNA"/>
</dbReference>
<proteinExistence type="predicted"/>
<organism evidence="2">
    <name type="scientific">Gibberella zeae (strain ATCC MYA-4620 / CBS 123657 / FGSC 9075 / NRRL 31084 / PH-1)</name>
    <name type="common">Wheat head blight fungus</name>
    <name type="synonym">Fusarium graminearum</name>
    <dbReference type="NCBI Taxonomy" id="229533"/>
    <lineage>
        <taxon>Eukaryota</taxon>
        <taxon>Fungi</taxon>
        <taxon>Dikarya</taxon>
        <taxon>Ascomycota</taxon>
        <taxon>Pezizomycotina</taxon>
        <taxon>Sordariomycetes</taxon>
        <taxon>Hypocreomycetidae</taxon>
        <taxon>Hypocreales</taxon>
        <taxon>Nectriaceae</taxon>
        <taxon>Fusarium</taxon>
    </lineage>
</organism>
<accession>A0A0E0RWZ6</accession>
<reference evidence="2" key="2">
    <citation type="journal article" date="2010" name="Nature">
        <title>Comparative genomics reveals mobile pathogenicity chromosomes in Fusarium.</title>
        <authorList>
            <person name="Ma L.J."/>
            <person name="van der Does H.C."/>
            <person name="Borkovich K.A."/>
            <person name="Coleman J.J."/>
            <person name="Daboussi M.J."/>
            <person name="Di Pietro A."/>
            <person name="Dufresne M."/>
            <person name="Freitag M."/>
            <person name="Grabherr M."/>
            <person name="Henrissat B."/>
            <person name="Houterman P.M."/>
            <person name="Kang S."/>
            <person name="Shim W.B."/>
            <person name="Woloshuk C."/>
            <person name="Xie X."/>
            <person name="Xu J.R."/>
            <person name="Antoniw J."/>
            <person name="Baker S.E."/>
            <person name="Bluhm B.H."/>
            <person name="Breakspear A."/>
            <person name="Brown D.W."/>
            <person name="Butchko R.A."/>
            <person name="Chapman S."/>
            <person name="Coulson R."/>
            <person name="Coutinho P.M."/>
            <person name="Danchin E.G."/>
            <person name="Diener A."/>
            <person name="Gale L.R."/>
            <person name="Gardiner D.M."/>
            <person name="Goff S."/>
            <person name="Hammond-Kosack K.E."/>
            <person name="Hilburn K."/>
            <person name="Hua-Van A."/>
            <person name="Jonkers W."/>
            <person name="Kazan K."/>
            <person name="Kodira C.D."/>
            <person name="Koehrsen M."/>
            <person name="Kumar L."/>
            <person name="Lee Y.H."/>
            <person name="Li L."/>
            <person name="Manners J.M."/>
            <person name="Miranda-Saavedra D."/>
            <person name="Mukherjee M."/>
            <person name="Park G."/>
            <person name="Park J."/>
            <person name="Park S.Y."/>
            <person name="Proctor R.H."/>
            <person name="Regev A."/>
            <person name="Ruiz-Roldan M.C."/>
            <person name="Sain D."/>
            <person name="Sakthikumar S."/>
            <person name="Sykes S."/>
            <person name="Schwartz D.C."/>
            <person name="Turgeon B.G."/>
            <person name="Wapinski I."/>
            <person name="Yoder O."/>
            <person name="Young S."/>
            <person name="Zeng Q."/>
            <person name="Zhou S."/>
            <person name="Galagan J."/>
            <person name="Cuomo C.A."/>
            <person name="Kistler H.C."/>
            <person name="Rep M."/>
        </authorList>
    </citation>
    <scope>GENOME REANNOTATION</scope>
    <source>
        <strain evidence="2">PH-1 / ATCC MYA-4620 / FGSC 9075 / NRRL 31084</strain>
    </source>
</reference>
<feature type="compositionally biased region" description="Basic and acidic residues" evidence="1">
    <location>
        <begin position="104"/>
        <end position="123"/>
    </location>
</feature>
<evidence type="ECO:0000313" key="2">
    <source>
        <dbReference type="EnsemblFungi" id="CEF75771"/>
    </source>
</evidence>
<feature type="region of interest" description="Disordered" evidence="1">
    <location>
        <begin position="53"/>
        <end position="138"/>
    </location>
</feature>
<dbReference type="AlphaFoldDB" id="A0A098DCT3"/>
<feature type="region of interest" description="Disordered" evidence="1">
    <location>
        <begin position="1"/>
        <end position="30"/>
    </location>
</feature>
<name>A0A098DCT3_GIBZE</name>
<sequence>MEGLSDLSDERGPKGRNGVDIQGPSRTRYHQNGAGLLSKWMGLCECDNDRHLTLDQWKPFPSPSTSISTTKISSNTSAHGDVLHTSESQRKANQLRHSLPGPDRTSRSKIRPESETYKEETPTRDLAPNGRVHGDVQISSRNSIIYRRRQPRKAVTIQNTRLN</sequence>